<evidence type="ECO:0000313" key="8">
    <source>
        <dbReference type="EMBL" id="KAG7488008.1"/>
    </source>
</evidence>
<feature type="compositionally biased region" description="Low complexity" evidence="6">
    <location>
        <begin position="177"/>
        <end position="194"/>
    </location>
</feature>
<name>A0A9D3QDV2_MEGAT</name>
<evidence type="ECO:0000259" key="7">
    <source>
        <dbReference type="PROSITE" id="PS50217"/>
    </source>
</evidence>
<feature type="region of interest" description="Disordered" evidence="6">
    <location>
        <begin position="223"/>
        <end position="320"/>
    </location>
</feature>
<gene>
    <name evidence="8" type="ORF">MATL_G00029820</name>
</gene>
<keyword evidence="2" id="KW-0805">Transcription regulation</keyword>
<dbReference type="InterPro" id="IPR046347">
    <property type="entry name" value="bZIP_sf"/>
</dbReference>
<dbReference type="Proteomes" id="UP001046870">
    <property type="component" value="Chromosome 2"/>
</dbReference>
<evidence type="ECO:0000256" key="6">
    <source>
        <dbReference type="SAM" id="MobiDB-lite"/>
    </source>
</evidence>
<dbReference type="GO" id="GO:0007623">
    <property type="term" value="P:circadian rhythm"/>
    <property type="evidence" value="ECO:0007669"/>
    <property type="project" value="TreeGrafter"/>
</dbReference>
<keyword evidence="4" id="KW-0804">Transcription</keyword>
<dbReference type="AlphaFoldDB" id="A0A9D3QDV2"/>
<proteinExistence type="inferred from homology"/>
<evidence type="ECO:0000256" key="2">
    <source>
        <dbReference type="ARBA" id="ARBA00023015"/>
    </source>
</evidence>
<protein>
    <recommendedName>
        <fullName evidence="7">BZIP domain-containing protein</fullName>
    </recommendedName>
</protein>
<evidence type="ECO:0000313" key="9">
    <source>
        <dbReference type="Proteomes" id="UP001046870"/>
    </source>
</evidence>
<accession>A0A9D3QDV2</accession>
<dbReference type="SUPFAM" id="SSF57959">
    <property type="entry name" value="Leucine zipper domain"/>
    <property type="match status" value="1"/>
</dbReference>
<dbReference type="EMBL" id="JAFDVH010000002">
    <property type="protein sequence ID" value="KAG7488008.1"/>
    <property type="molecule type" value="Genomic_DNA"/>
</dbReference>
<dbReference type="PROSITE" id="PS00036">
    <property type="entry name" value="BZIP_BASIC"/>
    <property type="match status" value="1"/>
</dbReference>
<dbReference type="GO" id="GO:0003677">
    <property type="term" value="F:DNA binding"/>
    <property type="evidence" value="ECO:0007669"/>
    <property type="project" value="UniProtKB-KW"/>
</dbReference>
<dbReference type="OrthoDB" id="6151507at2759"/>
<evidence type="ECO:0000256" key="4">
    <source>
        <dbReference type="ARBA" id="ARBA00023163"/>
    </source>
</evidence>
<dbReference type="PANTHER" id="PTHR15284:SF6">
    <property type="entry name" value="HYPOTHETICAL LOC799271-RELATED"/>
    <property type="match status" value="1"/>
</dbReference>
<keyword evidence="3" id="KW-0238">DNA-binding</keyword>
<comment type="similarity">
    <text evidence="1">Belongs to the bZIP family. NFIL3 subfamily.</text>
</comment>
<dbReference type="InterPro" id="IPR004827">
    <property type="entry name" value="bZIP"/>
</dbReference>
<dbReference type="InterPro" id="IPR047106">
    <property type="entry name" value="NFIL3-like_bZIP"/>
</dbReference>
<comment type="caution">
    <text evidence="8">The sequence shown here is derived from an EMBL/GenBank/DDBJ whole genome shotgun (WGS) entry which is preliminary data.</text>
</comment>
<dbReference type="Gene3D" id="1.20.5.170">
    <property type="match status" value="1"/>
</dbReference>
<feature type="domain" description="BZIP" evidence="7">
    <location>
        <begin position="117"/>
        <end position="167"/>
    </location>
</feature>
<dbReference type="CDD" id="cd14694">
    <property type="entry name" value="bZIP_NFIL3"/>
    <property type="match status" value="1"/>
</dbReference>
<organism evidence="8 9">
    <name type="scientific">Megalops atlanticus</name>
    <name type="common">Tarpon</name>
    <name type="synonym">Clupea gigantea</name>
    <dbReference type="NCBI Taxonomy" id="7932"/>
    <lineage>
        <taxon>Eukaryota</taxon>
        <taxon>Metazoa</taxon>
        <taxon>Chordata</taxon>
        <taxon>Craniata</taxon>
        <taxon>Vertebrata</taxon>
        <taxon>Euteleostomi</taxon>
        <taxon>Actinopterygii</taxon>
        <taxon>Neopterygii</taxon>
        <taxon>Teleostei</taxon>
        <taxon>Elopiformes</taxon>
        <taxon>Megalopidae</taxon>
        <taxon>Megalops</taxon>
    </lineage>
</organism>
<dbReference type="GO" id="GO:0005634">
    <property type="term" value="C:nucleus"/>
    <property type="evidence" value="ECO:0007669"/>
    <property type="project" value="TreeGrafter"/>
</dbReference>
<dbReference type="GO" id="GO:0003700">
    <property type="term" value="F:DNA-binding transcription factor activity"/>
    <property type="evidence" value="ECO:0007669"/>
    <property type="project" value="InterPro"/>
</dbReference>
<evidence type="ECO:0000256" key="1">
    <source>
        <dbReference type="ARBA" id="ARBA00006079"/>
    </source>
</evidence>
<reference evidence="8" key="1">
    <citation type="submission" date="2021-01" db="EMBL/GenBank/DDBJ databases">
        <authorList>
            <person name="Zahm M."/>
            <person name="Roques C."/>
            <person name="Cabau C."/>
            <person name="Klopp C."/>
            <person name="Donnadieu C."/>
            <person name="Jouanno E."/>
            <person name="Lampietro C."/>
            <person name="Louis A."/>
            <person name="Herpin A."/>
            <person name="Echchiki A."/>
            <person name="Berthelot C."/>
            <person name="Parey E."/>
            <person name="Roest-Crollius H."/>
            <person name="Braasch I."/>
            <person name="Postlethwait J."/>
            <person name="Bobe J."/>
            <person name="Montfort J."/>
            <person name="Bouchez O."/>
            <person name="Begum T."/>
            <person name="Mejri S."/>
            <person name="Adams A."/>
            <person name="Chen W.-J."/>
            <person name="Guiguen Y."/>
        </authorList>
    </citation>
    <scope>NUCLEOTIDE SEQUENCE</scope>
    <source>
        <strain evidence="8">YG-15Mar2019-1</strain>
        <tissue evidence="8">Brain</tissue>
    </source>
</reference>
<dbReference type="PANTHER" id="PTHR15284">
    <property type="entry name" value="NUCLEAR FACTOR INTERLEUKIN-3-REGULATED PROTEIN"/>
    <property type="match status" value="1"/>
</dbReference>
<sequence length="419" mass="46397">MWNHLTASFIAKCEVNPTLFTPLNFSTQHRDSASTVSVQCVMCTVRNSDAQHGAVCLPSSSVESSGLEDKMVVPTGLLSVPNPSLLTQRLLGLRSCKRHLSPSTRRKREMIPLDKKDASYWDKRRKNNEAARRSREKRRLNDFMLEGQLLALSEENALLRAEVLTLQYHIGLGAREPGAAHSAHPPSPSHYAAPTPFQPSLWANRSSSTTLLAEPQGLDEMLQRARGSRSAISGYSNLGPRSSQASPGPPVYLQPPSHSQRTECAPAQHLPESSTFTKASKHDKPLGEPCSSNAEPEPEINAHQVSSSKDLPGDLQFPSTSKQYYLPHPSSFSPSSHPPQSWLLPSLSHTSVHNNLLLPWGSTCLHPTPLYPNLPFYLPVENPEMRRQSLEKHKTFKSKINTLSAELAQLRRFFGTENC</sequence>
<dbReference type="PROSITE" id="PS50217">
    <property type="entry name" value="BZIP"/>
    <property type="match status" value="1"/>
</dbReference>
<keyword evidence="9" id="KW-1185">Reference proteome</keyword>
<evidence type="ECO:0000256" key="5">
    <source>
        <dbReference type="ARBA" id="ARBA00023242"/>
    </source>
</evidence>
<feature type="compositionally biased region" description="Polar residues" evidence="6">
    <location>
        <begin position="230"/>
        <end position="246"/>
    </location>
</feature>
<dbReference type="Pfam" id="PF07716">
    <property type="entry name" value="bZIP_2"/>
    <property type="match status" value="1"/>
</dbReference>
<dbReference type="InterPro" id="IPR047229">
    <property type="entry name" value="NFIL3-like"/>
</dbReference>
<dbReference type="FunFam" id="1.20.5.170:FF:000025">
    <property type="entry name" value="nuclear factor interleukin-3-regulated protein-like"/>
    <property type="match status" value="1"/>
</dbReference>
<keyword evidence="5" id="KW-0539">Nucleus</keyword>
<dbReference type="SMART" id="SM00338">
    <property type="entry name" value="BRLZ"/>
    <property type="match status" value="1"/>
</dbReference>
<evidence type="ECO:0000256" key="3">
    <source>
        <dbReference type="ARBA" id="ARBA00023125"/>
    </source>
</evidence>
<feature type="region of interest" description="Disordered" evidence="6">
    <location>
        <begin position="177"/>
        <end position="202"/>
    </location>
</feature>